<gene>
    <name evidence="2" type="ORF">VE97_C0011G0006</name>
</gene>
<keyword evidence="1" id="KW-0812">Transmembrane</keyword>
<evidence type="ECO:0000313" key="2">
    <source>
        <dbReference type="EMBL" id="KKT86910.1"/>
    </source>
</evidence>
<name>A0A0G1KTT0_UNCK3</name>
<protein>
    <submittedName>
        <fullName evidence="2">Uncharacterized protein</fullName>
    </submittedName>
</protein>
<dbReference type="EMBL" id="LCJZ01000011">
    <property type="protein sequence ID" value="KKT86910.1"/>
    <property type="molecule type" value="Genomic_DNA"/>
</dbReference>
<dbReference type="AlphaFoldDB" id="A0A0G1KTT0"/>
<dbReference type="Proteomes" id="UP000033958">
    <property type="component" value="Unassembled WGS sequence"/>
</dbReference>
<keyword evidence="1" id="KW-1133">Transmembrane helix</keyword>
<comment type="caution">
    <text evidence="2">The sequence shown here is derived from an EMBL/GenBank/DDBJ whole genome shotgun (WGS) entry which is preliminary data.</text>
</comment>
<feature type="transmembrane region" description="Helical" evidence="1">
    <location>
        <begin position="18"/>
        <end position="38"/>
    </location>
</feature>
<evidence type="ECO:0000256" key="1">
    <source>
        <dbReference type="SAM" id="Phobius"/>
    </source>
</evidence>
<accession>A0A0G1KTT0</accession>
<organism evidence="2 3">
    <name type="scientific">candidate division Kazan bacterium GW2011_GWB1_45_10</name>
    <dbReference type="NCBI Taxonomy" id="1620411"/>
    <lineage>
        <taxon>Bacteria</taxon>
        <taxon>Bacteria division Kazan-3B-28</taxon>
    </lineage>
</organism>
<reference evidence="2 3" key="1">
    <citation type="journal article" date="2015" name="Nature">
        <title>rRNA introns, odd ribosomes, and small enigmatic genomes across a large radiation of phyla.</title>
        <authorList>
            <person name="Brown C.T."/>
            <person name="Hug L.A."/>
            <person name="Thomas B.C."/>
            <person name="Sharon I."/>
            <person name="Castelle C.J."/>
            <person name="Singh A."/>
            <person name="Wilkins M.J."/>
            <person name="Williams K.H."/>
            <person name="Banfield J.F."/>
        </authorList>
    </citation>
    <scope>NUCLEOTIDE SEQUENCE [LARGE SCALE GENOMIC DNA]</scope>
</reference>
<evidence type="ECO:0000313" key="3">
    <source>
        <dbReference type="Proteomes" id="UP000033958"/>
    </source>
</evidence>
<sequence>MKQKTLISLAENQLRQQLLGGVLVSVTFLMVFMTFGLVRADTDQTNLSFNVTAGSFTIVNVPTSMQFAAQAFGVSNNILGNEEIDSAAVVDYRGNSQAWSVALNANNLQSGSDHISAYRLNAYPSNGDVTNVENADTNQVAQGASGFLAAAGVTLINGSTAADGVFRYDNGVVRLTISGTEVAGTYAAIMLYTLS</sequence>
<keyword evidence="1" id="KW-0472">Membrane</keyword>
<proteinExistence type="predicted"/>